<dbReference type="Pfam" id="PF04454">
    <property type="entry name" value="Linocin_M18"/>
    <property type="match status" value="1"/>
</dbReference>
<evidence type="ECO:0000313" key="5">
    <source>
        <dbReference type="EMBL" id="TFD76710.1"/>
    </source>
</evidence>
<dbReference type="GO" id="GO:0140737">
    <property type="term" value="C:encapsulin nanocompartment"/>
    <property type="evidence" value="ECO:0007669"/>
    <property type="project" value="UniProtKB-SubCell"/>
</dbReference>
<evidence type="ECO:0000256" key="2">
    <source>
        <dbReference type="ARBA" id="ARBA00033743"/>
    </source>
</evidence>
<dbReference type="PANTHER" id="PTHR37165">
    <property type="entry name" value="PEPTIDASE U56 FAMILY"/>
    <property type="match status" value="1"/>
</dbReference>
<dbReference type="NCBIfam" id="NF041155">
    <property type="entry name" value="encap_f1"/>
    <property type="match status" value="1"/>
</dbReference>
<keyword evidence="6" id="KW-1185">Reference proteome</keyword>
<name>A0A4R9B6N3_9MICO</name>
<dbReference type="InterPro" id="IPR007544">
    <property type="entry name" value="ENCAP"/>
</dbReference>
<gene>
    <name evidence="5" type="ORF">E3T48_10115</name>
</gene>
<proteinExistence type="inferred from homology"/>
<dbReference type="RefSeq" id="WP_134523936.1">
    <property type="nucleotide sequence ID" value="NZ_SOHH01000068.1"/>
</dbReference>
<dbReference type="PIRSF" id="PIRSF019254">
    <property type="entry name" value="CFP29"/>
    <property type="match status" value="1"/>
</dbReference>
<dbReference type="EMBL" id="SOHH01000068">
    <property type="protein sequence ID" value="TFD76710.1"/>
    <property type="molecule type" value="Genomic_DNA"/>
</dbReference>
<dbReference type="Gene3D" id="3.30.2320.10">
    <property type="entry name" value="hypothetical protein PF0899 domain"/>
    <property type="match status" value="1"/>
</dbReference>
<organism evidence="5 6">
    <name type="scientific">Cryobacterium fucosi</name>
    <dbReference type="NCBI Taxonomy" id="1259157"/>
    <lineage>
        <taxon>Bacteria</taxon>
        <taxon>Bacillati</taxon>
        <taxon>Actinomycetota</taxon>
        <taxon>Actinomycetes</taxon>
        <taxon>Micrococcales</taxon>
        <taxon>Microbacteriaceae</taxon>
        <taxon>Cryobacterium</taxon>
    </lineage>
</organism>
<evidence type="ECO:0000256" key="3">
    <source>
        <dbReference type="ARBA" id="ARBA00033787"/>
    </source>
</evidence>
<evidence type="ECO:0000313" key="6">
    <source>
        <dbReference type="Proteomes" id="UP000298313"/>
    </source>
</evidence>
<dbReference type="Proteomes" id="UP000298313">
    <property type="component" value="Unassembled WGS sequence"/>
</dbReference>
<accession>A0A4R9B6N3</accession>
<dbReference type="PANTHER" id="PTHR37165:SF1">
    <property type="entry name" value="TYPE 1 ENCAPSULIN SHELL PROTEIN"/>
    <property type="match status" value="1"/>
</dbReference>
<keyword evidence="3" id="KW-1284">Encapsulin nanocompartment</keyword>
<dbReference type="SUPFAM" id="SSF56563">
    <property type="entry name" value="Major capsid protein gp5"/>
    <property type="match status" value="1"/>
</dbReference>
<comment type="subcellular location">
    <subcellularLocation>
        <location evidence="1">Encapsulin nanocompartment</location>
    </subcellularLocation>
</comment>
<dbReference type="InterPro" id="IPR051429">
    <property type="entry name" value="Encapsulin_nc"/>
</dbReference>
<comment type="caution">
    <text evidence="5">The sequence shown here is derived from an EMBL/GenBank/DDBJ whole genome shotgun (WGS) entry which is preliminary data.</text>
</comment>
<dbReference type="AlphaFoldDB" id="A0A4R9B6N3"/>
<protein>
    <recommendedName>
        <fullName evidence="4">Type 1 encapsulin shell protein</fullName>
    </recommendedName>
</protein>
<dbReference type="Gene3D" id="3.30.2400.30">
    <property type="match status" value="1"/>
</dbReference>
<dbReference type="OrthoDB" id="2922at2"/>
<comment type="similarity">
    <text evidence="2">Belongs to the encapsulin family. Family 1 subfamily.</text>
</comment>
<sequence length="270" mass="28844">MSQDHLLRHLAPISDRGWALIDAEAAERIGVELGARRLVDFAGPHGWWHSATSLGSTEPAPAVPVDGITVLRRRVLPLVEVKADFALSRQQLQDYDRGAVATDLGNLDDAVASMARIENMAVFHGWAGAGLTGITEATVHPDVPRVEDFNDYPGRIADAVDLLRRAGVGGPYGLAVGPADYTAIVSAIDHGGLSVFRHVGEILEGPIVWTPGVHGGVVLSLRGGDFLFESGQDVSIGYDHHDAGQVHLYLEQSFSFRVATPEAAVVLARK</sequence>
<reference evidence="5 6" key="1">
    <citation type="submission" date="2019-03" db="EMBL/GenBank/DDBJ databases">
        <title>Genomics of glacier-inhabiting Cryobacterium strains.</title>
        <authorList>
            <person name="Liu Q."/>
            <person name="Xin Y.-H."/>
        </authorList>
    </citation>
    <scope>NUCLEOTIDE SEQUENCE [LARGE SCALE GENOMIC DNA]</scope>
    <source>
        <strain evidence="5 6">Hh4</strain>
    </source>
</reference>
<evidence type="ECO:0000256" key="4">
    <source>
        <dbReference type="ARBA" id="ARBA00050023"/>
    </source>
</evidence>
<evidence type="ECO:0000256" key="1">
    <source>
        <dbReference type="ARBA" id="ARBA00033738"/>
    </source>
</evidence>